<dbReference type="InterPro" id="IPR001279">
    <property type="entry name" value="Metallo-B-lactamas"/>
</dbReference>
<dbReference type="PANTHER" id="PTHR15032:SF27">
    <property type="entry name" value="N-ACYL-PHOSPHATIDYLETHANOLAMINE-HYDROLYZING PHOSPHOLIPASE D"/>
    <property type="match status" value="1"/>
</dbReference>
<feature type="region of interest" description="Disordered" evidence="1">
    <location>
        <begin position="35"/>
        <end position="91"/>
    </location>
</feature>
<evidence type="ECO:0000256" key="1">
    <source>
        <dbReference type="SAM" id="MobiDB-lite"/>
    </source>
</evidence>
<evidence type="ECO:0000259" key="2">
    <source>
        <dbReference type="Pfam" id="PF12706"/>
    </source>
</evidence>
<organism evidence="3 4">
    <name type="scientific">Elasticomyces elasticus</name>
    <dbReference type="NCBI Taxonomy" id="574655"/>
    <lineage>
        <taxon>Eukaryota</taxon>
        <taxon>Fungi</taxon>
        <taxon>Dikarya</taxon>
        <taxon>Ascomycota</taxon>
        <taxon>Pezizomycotina</taxon>
        <taxon>Dothideomycetes</taxon>
        <taxon>Dothideomycetidae</taxon>
        <taxon>Mycosphaerellales</taxon>
        <taxon>Teratosphaeriaceae</taxon>
        <taxon>Elasticomyces</taxon>
    </lineage>
</organism>
<dbReference type="GO" id="GO:0005737">
    <property type="term" value="C:cytoplasm"/>
    <property type="evidence" value="ECO:0007669"/>
    <property type="project" value="TreeGrafter"/>
</dbReference>
<dbReference type="InterPro" id="IPR036866">
    <property type="entry name" value="RibonucZ/Hydroxyglut_hydro"/>
</dbReference>
<accession>A0AAN7WQK0</accession>
<dbReference type="PANTHER" id="PTHR15032">
    <property type="entry name" value="N-ACYL-PHOSPHATIDYLETHANOLAMINE-HYDROLYZING PHOSPHOLIPASE D"/>
    <property type="match status" value="1"/>
</dbReference>
<feature type="compositionally biased region" description="Basic residues" evidence="1">
    <location>
        <begin position="62"/>
        <end position="73"/>
    </location>
</feature>
<name>A0AAN7WQK0_9PEZI</name>
<dbReference type="AlphaFoldDB" id="A0AAN7WQK0"/>
<comment type="caution">
    <text evidence="3">The sequence shown here is derived from an EMBL/GenBank/DDBJ whole genome shotgun (WGS) entry which is preliminary data.</text>
</comment>
<feature type="region of interest" description="Disordered" evidence="1">
    <location>
        <begin position="350"/>
        <end position="379"/>
    </location>
</feature>
<dbReference type="Pfam" id="PF12706">
    <property type="entry name" value="Lactamase_B_2"/>
    <property type="match status" value="1"/>
</dbReference>
<dbReference type="GO" id="GO:0070292">
    <property type="term" value="P:N-acylphosphatidylethanolamine metabolic process"/>
    <property type="evidence" value="ECO:0007669"/>
    <property type="project" value="TreeGrafter"/>
</dbReference>
<feature type="domain" description="Metallo-beta-lactamase" evidence="2">
    <location>
        <begin position="190"/>
        <end position="345"/>
    </location>
</feature>
<protein>
    <recommendedName>
        <fullName evidence="2">Metallo-beta-lactamase domain-containing protein</fullName>
    </recommendedName>
</protein>
<evidence type="ECO:0000313" key="3">
    <source>
        <dbReference type="EMBL" id="KAK5706552.1"/>
    </source>
</evidence>
<dbReference type="Gene3D" id="3.60.15.10">
    <property type="entry name" value="Ribonuclease Z/Hydroxyacylglutathione hydrolase-like"/>
    <property type="match status" value="1"/>
</dbReference>
<gene>
    <name evidence="3" type="ORF">LTR97_001542</name>
</gene>
<proteinExistence type="predicted"/>
<evidence type="ECO:0000313" key="4">
    <source>
        <dbReference type="Proteomes" id="UP001310594"/>
    </source>
</evidence>
<dbReference type="GO" id="GO:0070291">
    <property type="term" value="P:N-acylethanolamine metabolic process"/>
    <property type="evidence" value="ECO:0007669"/>
    <property type="project" value="TreeGrafter"/>
</dbReference>
<dbReference type="SUPFAM" id="SSF56281">
    <property type="entry name" value="Metallo-hydrolase/oxidoreductase"/>
    <property type="match status" value="1"/>
</dbReference>
<dbReference type="EMBL" id="JAVRQU010000002">
    <property type="protein sequence ID" value="KAK5706552.1"/>
    <property type="molecule type" value="Genomic_DNA"/>
</dbReference>
<dbReference type="Proteomes" id="UP001310594">
    <property type="component" value="Unassembled WGS sequence"/>
</dbReference>
<reference evidence="3" key="1">
    <citation type="submission" date="2023-08" db="EMBL/GenBank/DDBJ databases">
        <title>Black Yeasts Isolated from many extreme environments.</title>
        <authorList>
            <person name="Coleine C."/>
            <person name="Stajich J.E."/>
            <person name="Selbmann L."/>
        </authorList>
    </citation>
    <scope>NUCLEOTIDE SEQUENCE</scope>
    <source>
        <strain evidence="3">CCFEE 5810</strain>
    </source>
</reference>
<sequence length="534" mass="58872">MATMLHCQLERQEHQTPPSHHVIAAKTQAGWTSMLPSWGGALQGANNPSDSHESALEGSSGNRKKPGRIGRKATNKEADTTQKISGFRNPWPSWHKPSAMEVWQALEWGDDTDPCIEIARKRAIRSPKPATAQESADLKSNKSQAAALLRVTKPDFSYDAQHGQVKTTWLGHAGVLVQLAPLKQGDRPVRCLFDPMFSQRCSPTQTAGPIRSYPPPCKVEDLPPIDILLISHNHYDHLDYDTILALEKRNPSNIQIFVPLGNRQWFLDSGISPDRVFELDWWDKARITTSSTGGNSLTVTCTPSQHNSGRTRTDGNATLWSSWYIEHSRSADEVYRIFFAGDTGYQFHTSPGWPPAPPTSDMERKRVAAGTDDDSPTAKHPVCPAFEEVTALLGPPHLLLLPIAVGATFDYLRSMAPVPDSLNPIPRHSAGVTAANHMPPWDSVRLLNVMTSPAEGKTAGQTITENKTTVQWPVAVAMHWGTFVTDPVEVLKTLGQLEWACEAHNVHFARSMEEVDDDGRAIFLALNHGESVLT</sequence>
<dbReference type="GO" id="GO:0070290">
    <property type="term" value="F:N-acylphosphatidylethanolamine-specific phospholipase D activity"/>
    <property type="evidence" value="ECO:0007669"/>
    <property type="project" value="TreeGrafter"/>
</dbReference>